<dbReference type="EMBL" id="CP028160">
    <property type="protein sequence ID" value="AWN66373.1"/>
    <property type="molecule type" value="Genomic_DNA"/>
</dbReference>
<proteinExistence type="predicted"/>
<feature type="transmembrane region" description="Helical" evidence="1">
    <location>
        <begin position="58"/>
        <end position="79"/>
    </location>
</feature>
<name>A0A2Z3KPX8_LACLL</name>
<feature type="transmembrane region" description="Helical" evidence="1">
    <location>
        <begin position="255"/>
        <end position="274"/>
    </location>
</feature>
<accession>A0A2Z3KPX8</accession>
<keyword evidence="1" id="KW-0472">Membrane</keyword>
<feature type="transmembrane region" description="Helical" evidence="1">
    <location>
        <begin position="177"/>
        <end position="195"/>
    </location>
</feature>
<feature type="transmembrane region" description="Helical" evidence="1">
    <location>
        <begin position="286"/>
        <end position="308"/>
    </location>
</feature>
<sequence length="317" mass="36890">MVKEKTIEEKNIYYFQSLANSRASLKQLKISTAALLVMGIILPMFYNEIEIGRKIYTIPFYIFITLTILLVFIAFSSLFEKMLYKFQIFFSYILTIFIGILISGIMGLGYFLAIANYTEGAGFIAPDKYTKLIFYIGIVSITAYLIVNIVLLYYRLRMGYSDKRINKNFLAASFRKKSGTIWIIFGVVMIASQIFTQGKYIINIIGIISLTILGPAFSSPLVEFFYLAYLKTKSEKYFEKRPKIIPIKFDEKQKLRNRIIIWGYIALSILYFYLIDNIYGDRTYPIIIRIFGLLILISYVILLSAWIIKKIKERKNK</sequence>
<evidence type="ECO:0000256" key="1">
    <source>
        <dbReference type="SAM" id="Phobius"/>
    </source>
</evidence>
<feature type="transmembrane region" description="Helical" evidence="1">
    <location>
        <begin position="28"/>
        <end position="46"/>
    </location>
</feature>
<protein>
    <submittedName>
        <fullName evidence="2">Uncharacterized protein</fullName>
    </submittedName>
</protein>
<feature type="transmembrane region" description="Helical" evidence="1">
    <location>
        <begin position="132"/>
        <end position="156"/>
    </location>
</feature>
<organism evidence="2 3">
    <name type="scientific">Lactococcus lactis subsp. lactis</name>
    <name type="common">Streptococcus lactis</name>
    <dbReference type="NCBI Taxonomy" id="1360"/>
    <lineage>
        <taxon>Bacteria</taxon>
        <taxon>Bacillati</taxon>
        <taxon>Bacillota</taxon>
        <taxon>Bacilli</taxon>
        <taxon>Lactobacillales</taxon>
        <taxon>Streptococcaceae</taxon>
        <taxon>Lactococcus</taxon>
    </lineage>
</organism>
<keyword evidence="1" id="KW-0812">Transmembrane</keyword>
<dbReference type="RefSeq" id="WP_109991137.1">
    <property type="nucleotide sequence ID" value="NZ_CP028160.1"/>
</dbReference>
<evidence type="ECO:0000313" key="3">
    <source>
        <dbReference type="Proteomes" id="UP000245919"/>
    </source>
</evidence>
<dbReference type="GeneID" id="89633994"/>
<dbReference type="AlphaFoldDB" id="A0A2Z3KPX8"/>
<dbReference type="Proteomes" id="UP000245919">
    <property type="component" value="Chromosome"/>
</dbReference>
<evidence type="ECO:0000313" key="2">
    <source>
        <dbReference type="EMBL" id="AWN66373.1"/>
    </source>
</evidence>
<feature type="transmembrane region" description="Helical" evidence="1">
    <location>
        <begin position="91"/>
        <end position="112"/>
    </location>
</feature>
<reference evidence="2 3" key="1">
    <citation type="submission" date="2018-03" db="EMBL/GenBank/DDBJ databases">
        <title>Genome sequence of Lactococcus lactis strain 14B4 from almond drupe.</title>
        <authorList>
            <person name="Tran T.D."/>
            <person name="McGarvey J.A."/>
            <person name="Huynh S."/>
            <person name="Parker C.T."/>
        </authorList>
    </citation>
    <scope>NUCLEOTIDE SEQUENCE [LARGE SCALE GENOMIC DNA]</scope>
    <source>
        <strain evidence="2 3">14B4</strain>
    </source>
</reference>
<keyword evidence="1" id="KW-1133">Transmembrane helix</keyword>
<feature type="transmembrane region" description="Helical" evidence="1">
    <location>
        <begin position="201"/>
        <end position="230"/>
    </location>
</feature>
<gene>
    <name evidence="2" type="ORF">LL14B4_09400</name>
</gene>